<dbReference type="OrthoDB" id="9796786at2"/>
<dbReference type="PANTHER" id="PTHR36924">
    <property type="entry name" value="ANTITOXIN HIGA-1"/>
    <property type="match status" value="1"/>
</dbReference>
<feature type="domain" description="HTH cro/C1-type" evidence="2">
    <location>
        <begin position="16"/>
        <end position="71"/>
    </location>
</feature>
<dbReference type="SMART" id="SM00530">
    <property type="entry name" value="HTH_XRE"/>
    <property type="match status" value="1"/>
</dbReference>
<evidence type="ECO:0000313" key="3">
    <source>
        <dbReference type="EMBL" id="MUL38197.1"/>
    </source>
</evidence>
<dbReference type="NCBIfam" id="TIGR02607">
    <property type="entry name" value="antidote_HigA"/>
    <property type="match status" value="1"/>
</dbReference>
<dbReference type="Pfam" id="PF01381">
    <property type="entry name" value="HTH_3"/>
    <property type="match status" value="1"/>
</dbReference>
<dbReference type="InterPro" id="IPR001387">
    <property type="entry name" value="Cro/C1-type_HTH"/>
</dbReference>
<organism evidence="3 4">
    <name type="scientific">Gloeocapsopsis dulcis AAB1 = 1H9</name>
    <dbReference type="NCBI Taxonomy" id="1433147"/>
    <lineage>
        <taxon>Bacteria</taxon>
        <taxon>Bacillati</taxon>
        <taxon>Cyanobacteriota</taxon>
        <taxon>Cyanophyceae</taxon>
        <taxon>Oscillatoriophycideae</taxon>
        <taxon>Chroococcales</taxon>
        <taxon>Chroococcaceae</taxon>
        <taxon>Gloeocapsopsis</taxon>
        <taxon>Gloeocapsopsis dulcis</taxon>
    </lineage>
</organism>
<evidence type="ECO:0000259" key="2">
    <source>
        <dbReference type="PROSITE" id="PS50943"/>
    </source>
</evidence>
<evidence type="ECO:0000256" key="1">
    <source>
        <dbReference type="ARBA" id="ARBA00023125"/>
    </source>
</evidence>
<dbReference type="GO" id="GO:0003677">
    <property type="term" value="F:DNA binding"/>
    <property type="evidence" value="ECO:0007669"/>
    <property type="project" value="UniProtKB-KW"/>
</dbReference>
<protein>
    <submittedName>
        <fullName evidence="3">Addiction module antidote protein, HigA family</fullName>
    </submittedName>
</protein>
<dbReference type="Proteomes" id="UP000441797">
    <property type="component" value="Unassembled WGS sequence"/>
</dbReference>
<accession>A0A6N8G1E7</accession>
<sequence>MRVPKNRKPPHPGRILRKYFLDNLGIDQQQLANAIGVEYKRIKSIVNERRDISEDTALRLAKYFGNTPGFWLNLQSVYNLYKVEQKINEDLNKITALEIENDCVSISEMNLTVDANQT</sequence>
<dbReference type="SUPFAM" id="SSF47413">
    <property type="entry name" value="lambda repressor-like DNA-binding domains"/>
    <property type="match status" value="1"/>
</dbReference>
<dbReference type="InterPro" id="IPR010982">
    <property type="entry name" value="Lambda_DNA-bd_dom_sf"/>
</dbReference>
<dbReference type="RefSeq" id="WP_155707134.1">
    <property type="nucleotide sequence ID" value="NZ_CAWPEY010000037.1"/>
</dbReference>
<keyword evidence="1" id="KW-0238">DNA-binding</keyword>
<dbReference type="CDD" id="cd00093">
    <property type="entry name" value="HTH_XRE"/>
    <property type="match status" value="1"/>
</dbReference>
<dbReference type="AlphaFoldDB" id="A0A6N8G1E7"/>
<dbReference type="PROSITE" id="PS50943">
    <property type="entry name" value="HTH_CROC1"/>
    <property type="match status" value="1"/>
</dbReference>
<proteinExistence type="predicted"/>
<gene>
    <name evidence="3" type="ORF">BWI75_18135</name>
</gene>
<keyword evidence="4" id="KW-1185">Reference proteome</keyword>
<evidence type="ECO:0000313" key="4">
    <source>
        <dbReference type="Proteomes" id="UP000441797"/>
    </source>
</evidence>
<dbReference type="PANTHER" id="PTHR36924:SF1">
    <property type="entry name" value="ANTITOXIN HIGA-1"/>
    <property type="match status" value="1"/>
</dbReference>
<comment type="caution">
    <text evidence="3">The sequence shown here is derived from an EMBL/GenBank/DDBJ whole genome shotgun (WGS) entry which is preliminary data.</text>
</comment>
<name>A0A6N8G1E7_9CHRO</name>
<dbReference type="EMBL" id="NAPY01000033">
    <property type="protein sequence ID" value="MUL38197.1"/>
    <property type="molecule type" value="Genomic_DNA"/>
</dbReference>
<reference evidence="3 4" key="1">
    <citation type="journal article" date="2019" name="Front. Microbiol.">
        <title>Genomic Features for Desiccation Tolerance and Sugar Biosynthesis in the Extremophile Gloeocapsopsis sp. UTEX B3054.</title>
        <authorList>
            <person name="Urrejola C."/>
            <person name="Alcorta J."/>
            <person name="Salas L."/>
            <person name="Vasquez M."/>
            <person name="Polz M.F."/>
            <person name="Vicuna R."/>
            <person name="Diez B."/>
        </authorList>
    </citation>
    <scope>NUCLEOTIDE SEQUENCE [LARGE SCALE GENOMIC DNA]</scope>
    <source>
        <strain evidence="3 4">1H9</strain>
    </source>
</reference>
<dbReference type="InterPro" id="IPR013430">
    <property type="entry name" value="Toxin_antidote_HigA"/>
</dbReference>
<dbReference type="Gene3D" id="1.10.260.40">
    <property type="entry name" value="lambda repressor-like DNA-binding domains"/>
    <property type="match status" value="1"/>
</dbReference>